<evidence type="ECO:0000313" key="1">
    <source>
        <dbReference type="EMBL" id="KAH9324232.1"/>
    </source>
</evidence>
<gene>
    <name evidence="1" type="ORF">KI387_004410</name>
</gene>
<evidence type="ECO:0000313" key="2">
    <source>
        <dbReference type="Proteomes" id="UP000824469"/>
    </source>
</evidence>
<accession>A0AA38LKC4</accession>
<feature type="non-terminal residue" evidence="1">
    <location>
        <position position="72"/>
    </location>
</feature>
<dbReference type="EMBL" id="JAHRHJ020000002">
    <property type="protein sequence ID" value="KAH9324232.1"/>
    <property type="molecule type" value="Genomic_DNA"/>
</dbReference>
<proteinExistence type="predicted"/>
<reference evidence="1 2" key="1">
    <citation type="journal article" date="2021" name="Nat. Plants">
        <title>The Taxus genome provides insights into paclitaxel biosynthesis.</title>
        <authorList>
            <person name="Xiong X."/>
            <person name="Gou J."/>
            <person name="Liao Q."/>
            <person name="Li Y."/>
            <person name="Zhou Q."/>
            <person name="Bi G."/>
            <person name="Li C."/>
            <person name="Du R."/>
            <person name="Wang X."/>
            <person name="Sun T."/>
            <person name="Guo L."/>
            <person name="Liang H."/>
            <person name="Lu P."/>
            <person name="Wu Y."/>
            <person name="Zhang Z."/>
            <person name="Ro D.K."/>
            <person name="Shang Y."/>
            <person name="Huang S."/>
            <person name="Yan J."/>
        </authorList>
    </citation>
    <scope>NUCLEOTIDE SEQUENCE [LARGE SCALE GENOMIC DNA]</scope>
    <source>
        <strain evidence="1">Ta-2019</strain>
    </source>
</reference>
<dbReference type="AlphaFoldDB" id="A0AA38LKC4"/>
<dbReference type="Proteomes" id="UP000824469">
    <property type="component" value="Unassembled WGS sequence"/>
</dbReference>
<sequence>VLQTITGSEMLSLHARRVFGYNQVEVATEDQTQDIFHDPMGYLCLQEVAIWLDQRRSYFSESYGPSIQRSDG</sequence>
<name>A0AA38LKC4_TAXCH</name>
<organism evidence="1 2">
    <name type="scientific">Taxus chinensis</name>
    <name type="common">Chinese yew</name>
    <name type="synonym">Taxus wallichiana var. chinensis</name>
    <dbReference type="NCBI Taxonomy" id="29808"/>
    <lineage>
        <taxon>Eukaryota</taxon>
        <taxon>Viridiplantae</taxon>
        <taxon>Streptophyta</taxon>
        <taxon>Embryophyta</taxon>
        <taxon>Tracheophyta</taxon>
        <taxon>Spermatophyta</taxon>
        <taxon>Pinopsida</taxon>
        <taxon>Pinidae</taxon>
        <taxon>Conifers II</taxon>
        <taxon>Cupressales</taxon>
        <taxon>Taxaceae</taxon>
        <taxon>Taxus</taxon>
    </lineage>
</organism>
<protein>
    <submittedName>
        <fullName evidence="1">Uncharacterized protein</fullName>
    </submittedName>
</protein>
<comment type="caution">
    <text evidence="1">The sequence shown here is derived from an EMBL/GenBank/DDBJ whole genome shotgun (WGS) entry which is preliminary data.</text>
</comment>
<keyword evidence="2" id="KW-1185">Reference proteome</keyword>
<feature type="non-terminal residue" evidence="1">
    <location>
        <position position="1"/>
    </location>
</feature>